<dbReference type="InterPro" id="IPR029062">
    <property type="entry name" value="Class_I_gatase-like"/>
</dbReference>
<protein>
    <submittedName>
        <fullName evidence="1">Sigma cross-reacting protein 27A</fullName>
    </submittedName>
</protein>
<name>A0A0C2YS66_PARME</name>
<organism evidence="1 2">
    <name type="scientific">Paramagnetospirillum magnetotacticum MS-1</name>
    <dbReference type="NCBI Taxonomy" id="272627"/>
    <lineage>
        <taxon>Bacteria</taxon>
        <taxon>Pseudomonadati</taxon>
        <taxon>Pseudomonadota</taxon>
        <taxon>Alphaproteobacteria</taxon>
        <taxon>Rhodospirillales</taxon>
        <taxon>Magnetospirillaceae</taxon>
        <taxon>Paramagnetospirillum</taxon>
    </lineage>
</organism>
<dbReference type="PANTHER" id="PTHR10224:SF12">
    <property type="entry name" value="GLYOXALASE ELBB"/>
    <property type="match status" value="1"/>
</dbReference>
<dbReference type="PIRSF" id="PIRSF006320">
    <property type="entry name" value="Elb2"/>
    <property type="match status" value="1"/>
</dbReference>
<proteinExistence type="predicted"/>
<comment type="caution">
    <text evidence="1">The sequence shown here is derived from an EMBL/GenBank/DDBJ whole genome shotgun (WGS) entry which is preliminary data.</text>
</comment>
<dbReference type="AlphaFoldDB" id="A0A0C2YS66"/>
<dbReference type="CDD" id="cd03133">
    <property type="entry name" value="GATase1_ES1"/>
    <property type="match status" value="1"/>
</dbReference>
<reference evidence="1 2" key="1">
    <citation type="submission" date="2015-01" db="EMBL/GenBank/DDBJ databases">
        <title>Genome Sequence of Magnetospirillum magnetotacticum Strain MS-1.</title>
        <authorList>
            <person name="Marinov G.K."/>
            <person name="Smalley M.D."/>
            <person name="DeSalvo G."/>
        </authorList>
    </citation>
    <scope>NUCLEOTIDE SEQUENCE [LARGE SCALE GENOMIC DNA]</scope>
    <source>
        <strain evidence="1 2">MS-1</strain>
    </source>
</reference>
<gene>
    <name evidence="1" type="ORF">CCC_00606</name>
</gene>
<evidence type="ECO:0000313" key="2">
    <source>
        <dbReference type="Proteomes" id="UP000031971"/>
    </source>
</evidence>
<accession>A0A0C2YS66</accession>
<dbReference type="Gene3D" id="3.40.50.880">
    <property type="match status" value="1"/>
</dbReference>
<dbReference type="STRING" id="272627.CCC_00606"/>
<dbReference type="InterPro" id="IPR026041">
    <property type="entry name" value="ElbB"/>
</dbReference>
<sequence>MGGKGTIMTAKPRFAVVLSGCGVYDGAEIHEAVLTLLAIDRLGGVYQCFAPDRAQMHVVNHLTGQEAAGESRNVLVESARIARGNIKALSEFDPAEYDALIFPGGFGAAKNLCTFATQGPDCAVDSDTDKAVRAMHKAGKPMGALCIAPALMAKIFGQGIDVTIGNDQGTAQAIEAMGARHTQAGHGGVVVDKARKVVTSPCYMLDSSISQIADGAENTVKALLTLMGR</sequence>
<dbReference type="EMBL" id="JXSL01000030">
    <property type="protein sequence ID" value="KIL97545.1"/>
    <property type="molecule type" value="Genomic_DNA"/>
</dbReference>
<evidence type="ECO:0000313" key="1">
    <source>
        <dbReference type="EMBL" id="KIL97545.1"/>
    </source>
</evidence>
<dbReference type="Proteomes" id="UP000031971">
    <property type="component" value="Unassembled WGS sequence"/>
</dbReference>
<keyword evidence="2" id="KW-1185">Reference proteome</keyword>
<dbReference type="SUPFAM" id="SSF52317">
    <property type="entry name" value="Class I glutamine amidotransferase-like"/>
    <property type="match status" value="1"/>
</dbReference>
<dbReference type="PANTHER" id="PTHR10224">
    <property type="entry name" value="ES1 PROTEIN HOMOLOG, MITOCHONDRIAL"/>
    <property type="match status" value="1"/>
</dbReference>
<dbReference type="NCBIfam" id="NF008747">
    <property type="entry name" value="PRK11780.1"/>
    <property type="match status" value="1"/>
</dbReference>